<dbReference type="GO" id="GO:0005506">
    <property type="term" value="F:iron ion binding"/>
    <property type="evidence" value="ECO:0007669"/>
    <property type="project" value="InterPro"/>
</dbReference>
<name>A0A433NRV3_CHLFR</name>
<dbReference type="PANTHER" id="PTHR34688:SF2">
    <property type="entry name" value="CYTOCHROME C6, CHLOROPLASTIC"/>
    <property type="match status" value="1"/>
</dbReference>
<keyword evidence="4 9" id="KW-0349">Heme</keyword>
<organism evidence="12 13">
    <name type="scientific">Chlorogloeopsis fritschii PCC 6912</name>
    <dbReference type="NCBI Taxonomy" id="211165"/>
    <lineage>
        <taxon>Bacteria</taxon>
        <taxon>Bacillati</taxon>
        <taxon>Cyanobacteriota</taxon>
        <taxon>Cyanophyceae</taxon>
        <taxon>Nostocales</taxon>
        <taxon>Chlorogloeopsidaceae</taxon>
        <taxon>Chlorogloeopsis</taxon>
    </lineage>
</organism>
<feature type="transmembrane region" description="Helical" evidence="10">
    <location>
        <begin position="20"/>
        <end position="41"/>
    </location>
</feature>
<dbReference type="InterPro" id="IPR008168">
    <property type="entry name" value="Cyt_C_IC"/>
</dbReference>
<evidence type="ECO:0000313" key="12">
    <source>
        <dbReference type="EMBL" id="RUR86948.1"/>
    </source>
</evidence>
<dbReference type="InterPro" id="IPR009056">
    <property type="entry name" value="Cyt_c-like_dom"/>
</dbReference>
<evidence type="ECO:0000256" key="10">
    <source>
        <dbReference type="SAM" id="Phobius"/>
    </source>
</evidence>
<protein>
    <submittedName>
        <fullName evidence="12">Cytochrome c6</fullName>
    </submittedName>
</protein>
<comment type="similarity">
    <text evidence="2">Belongs to the cytochrome c family. PetJ subfamily.</text>
</comment>
<evidence type="ECO:0000256" key="3">
    <source>
        <dbReference type="ARBA" id="ARBA00022448"/>
    </source>
</evidence>
<keyword evidence="8" id="KW-0793">Thylakoid</keyword>
<evidence type="ECO:0000259" key="11">
    <source>
        <dbReference type="PROSITE" id="PS51007"/>
    </source>
</evidence>
<proteinExistence type="inferred from homology"/>
<keyword evidence="7 9" id="KW-0408">Iron</keyword>
<dbReference type="Gene3D" id="1.10.760.10">
    <property type="entry name" value="Cytochrome c-like domain"/>
    <property type="match status" value="1"/>
</dbReference>
<evidence type="ECO:0000256" key="5">
    <source>
        <dbReference type="ARBA" id="ARBA00022723"/>
    </source>
</evidence>
<dbReference type="GO" id="GO:0020037">
    <property type="term" value="F:heme binding"/>
    <property type="evidence" value="ECO:0007669"/>
    <property type="project" value="InterPro"/>
</dbReference>
<dbReference type="PANTHER" id="PTHR34688">
    <property type="entry name" value="CYTOCHROME C6, CHLOROPLASTIC"/>
    <property type="match status" value="1"/>
</dbReference>
<evidence type="ECO:0000256" key="4">
    <source>
        <dbReference type="ARBA" id="ARBA00022617"/>
    </source>
</evidence>
<dbReference type="PRINTS" id="PR00605">
    <property type="entry name" value="CYTCHROMECIC"/>
</dbReference>
<dbReference type="GO" id="GO:0009055">
    <property type="term" value="F:electron transfer activity"/>
    <property type="evidence" value="ECO:0007669"/>
    <property type="project" value="InterPro"/>
</dbReference>
<keyword evidence="10" id="KW-1133">Transmembrane helix</keyword>
<sequence length="131" mass="14564">MTGDVFHLLEAYCKENSLKIFLFILFLAIALFSFIFIDPVLAAETSKAAKIFNSNCASCHIGGGNILISEKTLKKEALQKYLENYELNSIAAIVHQVQNGKGAMPAFKSKLNEQEINEVAAYVFQKAEQGW</sequence>
<dbReference type="Pfam" id="PF13442">
    <property type="entry name" value="Cytochrome_CBB3"/>
    <property type="match status" value="1"/>
</dbReference>
<dbReference type="AlphaFoldDB" id="A0A433NRV3"/>
<dbReference type="PROSITE" id="PS51007">
    <property type="entry name" value="CYTC"/>
    <property type="match status" value="1"/>
</dbReference>
<evidence type="ECO:0000256" key="7">
    <source>
        <dbReference type="ARBA" id="ARBA00023004"/>
    </source>
</evidence>
<evidence type="ECO:0000256" key="8">
    <source>
        <dbReference type="ARBA" id="ARBA00023078"/>
    </source>
</evidence>
<reference evidence="12 13" key="1">
    <citation type="journal article" date="2019" name="Genome Biol. Evol.">
        <title>Day and night: Metabolic profiles and evolutionary relationships of six axenic non-marine cyanobacteria.</title>
        <authorList>
            <person name="Will S.E."/>
            <person name="Henke P."/>
            <person name="Boedeker C."/>
            <person name="Huang S."/>
            <person name="Brinkmann H."/>
            <person name="Rohde M."/>
            <person name="Jarek M."/>
            <person name="Friedl T."/>
            <person name="Seufert S."/>
            <person name="Schumacher M."/>
            <person name="Overmann J."/>
            <person name="Neumann-Schaal M."/>
            <person name="Petersen J."/>
        </authorList>
    </citation>
    <scope>NUCLEOTIDE SEQUENCE [LARGE SCALE GENOMIC DNA]</scope>
    <source>
        <strain evidence="12 13">PCC 6912</strain>
    </source>
</reference>
<dbReference type="NCBIfam" id="NF045930">
    <property type="entry name" value="Cytc6PetJCyano"/>
    <property type="match status" value="1"/>
</dbReference>
<keyword evidence="5 9" id="KW-0479">Metal-binding</keyword>
<keyword evidence="10" id="KW-0472">Membrane</keyword>
<feature type="domain" description="Cytochrome c" evidence="11">
    <location>
        <begin position="43"/>
        <end position="127"/>
    </location>
</feature>
<dbReference type="OrthoDB" id="5570429at2"/>
<keyword evidence="6" id="KW-0249">Electron transport</keyword>
<keyword evidence="13" id="KW-1185">Reference proteome</keyword>
<evidence type="ECO:0000256" key="1">
    <source>
        <dbReference type="ARBA" id="ARBA00004518"/>
    </source>
</evidence>
<dbReference type="EMBL" id="RSCJ01000001">
    <property type="protein sequence ID" value="RUR86948.1"/>
    <property type="molecule type" value="Genomic_DNA"/>
</dbReference>
<dbReference type="STRING" id="211165.GCA_000317285_05304"/>
<dbReference type="SUPFAM" id="SSF46626">
    <property type="entry name" value="Cytochrome c"/>
    <property type="match status" value="1"/>
</dbReference>
<comment type="subcellular location">
    <subcellularLocation>
        <location evidence="1">Cellular thylakoid lumen</location>
    </subcellularLocation>
</comment>
<dbReference type="RefSeq" id="WP_016874134.1">
    <property type="nucleotide sequence ID" value="NZ_AJLN01000116.1"/>
</dbReference>
<dbReference type="InterPro" id="IPR036909">
    <property type="entry name" value="Cyt_c-like_dom_sf"/>
</dbReference>
<evidence type="ECO:0000313" key="13">
    <source>
        <dbReference type="Proteomes" id="UP000268857"/>
    </source>
</evidence>
<accession>A0A433NRV3</accession>
<evidence type="ECO:0000256" key="6">
    <source>
        <dbReference type="ARBA" id="ARBA00022982"/>
    </source>
</evidence>
<evidence type="ECO:0000256" key="9">
    <source>
        <dbReference type="PROSITE-ProRule" id="PRU00433"/>
    </source>
</evidence>
<keyword evidence="10" id="KW-0812">Transmembrane</keyword>
<dbReference type="InterPro" id="IPR023655">
    <property type="entry name" value="Cyt_C6"/>
</dbReference>
<dbReference type="Proteomes" id="UP000268857">
    <property type="component" value="Unassembled WGS sequence"/>
</dbReference>
<comment type="caution">
    <text evidence="12">The sequence shown here is derived from an EMBL/GenBank/DDBJ whole genome shotgun (WGS) entry which is preliminary data.</text>
</comment>
<gene>
    <name evidence="12" type="primary">petJ</name>
    <name evidence="12" type="ORF">PCC6912_03910</name>
</gene>
<evidence type="ECO:0000256" key="2">
    <source>
        <dbReference type="ARBA" id="ARBA00009650"/>
    </source>
</evidence>
<keyword evidence="3" id="KW-0813">Transport</keyword>
<dbReference type="GO" id="GO:0031979">
    <property type="term" value="C:plasma membrane-derived thylakoid lumen"/>
    <property type="evidence" value="ECO:0007669"/>
    <property type="project" value="UniProtKB-SubCell"/>
</dbReference>